<evidence type="ECO:0000313" key="3">
    <source>
        <dbReference type="Proteomes" id="UP000324897"/>
    </source>
</evidence>
<comment type="caution">
    <text evidence="2">The sequence shown here is derived from an EMBL/GenBank/DDBJ whole genome shotgun (WGS) entry which is preliminary data.</text>
</comment>
<organism evidence="2 3">
    <name type="scientific">Eragrostis curvula</name>
    <name type="common">weeping love grass</name>
    <dbReference type="NCBI Taxonomy" id="38414"/>
    <lineage>
        <taxon>Eukaryota</taxon>
        <taxon>Viridiplantae</taxon>
        <taxon>Streptophyta</taxon>
        <taxon>Embryophyta</taxon>
        <taxon>Tracheophyta</taxon>
        <taxon>Spermatophyta</taxon>
        <taxon>Magnoliopsida</taxon>
        <taxon>Liliopsida</taxon>
        <taxon>Poales</taxon>
        <taxon>Poaceae</taxon>
        <taxon>PACMAD clade</taxon>
        <taxon>Chloridoideae</taxon>
        <taxon>Eragrostideae</taxon>
        <taxon>Eragrostidinae</taxon>
        <taxon>Eragrostis</taxon>
    </lineage>
</organism>
<dbReference type="AlphaFoldDB" id="A0A5J9WE69"/>
<dbReference type="EMBL" id="RWGY01000004">
    <property type="protein sequence ID" value="TVU46235.1"/>
    <property type="molecule type" value="Genomic_DNA"/>
</dbReference>
<protein>
    <submittedName>
        <fullName evidence="2">Uncharacterized protein</fullName>
    </submittedName>
</protein>
<keyword evidence="1" id="KW-0472">Membrane</keyword>
<dbReference type="Proteomes" id="UP000324897">
    <property type="component" value="Chromosome 5"/>
</dbReference>
<evidence type="ECO:0000256" key="1">
    <source>
        <dbReference type="SAM" id="Phobius"/>
    </source>
</evidence>
<keyword evidence="1" id="KW-1133">Transmembrane helix</keyword>
<keyword evidence="1" id="KW-0812">Transmembrane</keyword>
<proteinExistence type="predicted"/>
<reference evidence="2 3" key="1">
    <citation type="journal article" date="2019" name="Sci. Rep.">
        <title>A high-quality genome of Eragrostis curvula grass provides insights into Poaceae evolution and supports new strategies to enhance forage quality.</title>
        <authorList>
            <person name="Carballo J."/>
            <person name="Santos B.A.C.M."/>
            <person name="Zappacosta D."/>
            <person name="Garbus I."/>
            <person name="Selva J.P."/>
            <person name="Gallo C.A."/>
            <person name="Diaz A."/>
            <person name="Albertini E."/>
            <person name="Caccamo M."/>
            <person name="Echenique V."/>
        </authorList>
    </citation>
    <scope>NUCLEOTIDE SEQUENCE [LARGE SCALE GENOMIC DNA]</scope>
    <source>
        <strain evidence="3">cv. Victoria</strain>
        <tissue evidence="2">Leaf</tissue>
    </source>
</reference>
<name>A0A5J9WE69_9POAL</name>
<sequence>MYRSMSRSGMIPASSSLFLTWSRISLDNKKTFIVIGFFLYLIMIFVKRRLPALLPTPWHQAEKSKVSLTVISEIFILDLYSWQLNTNPANINSNAETEVVIFDALEKIVEEFAPLESSYRAAVKQQFFA</sequence>
<evidence type="ECO:0000313" key="2">
    <source>
        <dbReference type="EMBL" id="TVU46235.1"/>
    </source>
</evidence>
<keyword evidence="3" id="KW-1185">Reference proteome</keyword>
<gene>
    <name evidence="2" type="ORF">EJB05_05757</name>
</gene>
<dbReference type="Gramene" id="TVU46235">
    <property type="protein sequence ID" value="TVU46235"/>
    <property type="gene ID" value="EJB05_05757"/>
</dbReference>
<feature type="transmembrane region" description="Helical" evidence="1">
    <location>
        <begin position="32"/>
        <end position="50"/>
    </location>
</feature>
<accession>A0A5J9WE69</accession>